<evidence type="ECO:0000256" key="5">
    <source>
        <dbReference type="ARBA" id="ARBA00048470"/>
    </source>
</evidence>
<dbReference type="InterPro" id="IPR040523">
    <property type="entry name" value="AsnC_trans_reg2"/>
</dbReference>
<organism evidence="8">
    <name type="scientific">Hydrogenobacter sp</name>
    <dbReference type="NCBI Taxonomy" id="2152829"/>
    <lineage>
        <taxon>Bacteria</taxon>
        <taxon>Pseudomonadati</taxon>
        <taxon>Aquificota</taxon>
        <taxon>Aquificia</taxon>
        <taxon>Aquificales</taxon>
        <taxon>Aquificaceae</taxon>
        <taxon>Hydrogenobacter</taxon>
    </lineage>
</organism>
<accession>A0A7C2VDD1</accession>
<dbReference type="EMBL" id="DSFP01000024">
    <property type="protein sequence ID" value="HEW45388.1"/>
    <property type="molecule type" value="Genomic_DNA"/>
</dbReference>
<comment type="catalytic activity">
    <reaction evidence="5">
        <text>siroheme + 2 H(+) = 12,18-didecarboxysiroheme + 2 CO2</text>
        <dbReference type="Rhea" id="RHEA:19093"/>
        <dbReference type="ChEBI" id="CHEBI:15378"/>
        <dbReference type="ChEBI" id="CHEBI:16526"/>
        <dbReference type="ChEBI" id="CHEBI:60052"/>
        <dbReference type="ChEBI" id="CHEBI:140497"/>
        <dbReference type="EC" id="4.1.1.111"/>
    </reaction>
</comment>
<feature type="domain" description="Siroheme decarboxylase AsnC-like ligand binding" evidence="6">
    <location>
        <begin position="62"/>
        <end position="143"/>
    </location>
</feature>
<comment type="similarity">
    <text evidence="3">Belongs to the Ahb/Nir family.</text>
</comment>
<evidence type="ECO:0000259" key="7">
    <source>
        <dbReference type="Pfam" id="PF22451"/>
    </source>
</evidence>
<proteinExistence type="inferred from homology"/>
<evidence type="ECO:0000313" key="8">
    <source>
        <dbReference type="EMBL" id="HEW45388.1"/>
    </source>
</evidence>
<protein>
    <recommendedName>
        <fullName evidence="4">siroheme decarboxylase</fullName>
        <ecNumber evidence="4">4.1.1.111</ecNumber>
    </recommendedName>
</protein>
<feature type="domain" description="Siroheme decarboxylase AsnC-like ligand binding" evidence="6">
    <location>
        <begin position="229"/>
        <end position="311"/>
    </location>
</feature>
<dbReference type="EC" id="4.1.1.111" evidence="4"/>
<feature type="domain" description="Siroheme decarboxylase NirL-like HTH" evidence="7">
    <location>
        <begin position="8"/>
        <end position="51"/>
    </location>
</feature>
<gene>
    <name evidence="8" type="ORF">ENO47_01765</name>
</gene>
<evidence type="ECO:0000256" key="2">
    <source>
        <dbReference type="ARBA" id="ARBA00023444"/>
    </source>
</evidence>
<keyword evidence="1" id="KW-0456">Lyase</keyword>
<dbReference type="Pfam" id="PF17805">
    <property type="entry name" value="AsnC_trans_reg2"/>
    <property type="match status" value="2"/>
</dbReference>
<evidence type="ECO:0000259" key="6">
    <source>
        <dbReference type="Pfam" id="PF17805"/>
    </source>
</evidence>
<dbReference type="AlphaFoldDB" id="A0A7C2VDD1"/>
<feature type="domain" description="Siroheme decarboxylase NirL-like HTH" evidence="7">
    <location>
        <begin position="173"/>
        <end position="219"/>
    </location>
</feature>
<dbReference type="InterPro" id="IPR050684">
    <property type="entry name" value="HTH-Siroheme_Decarb"/>
</dbReference>
<dbReference type="Pfam" id="PF22451">
    <property type="entry name" value="NirdL-like_HTH"/>
    <property type="match status" value="2"/>
</dbReference>
<dbReference type="GO" id="GO:0016829">
    <property type="term" value="F:lyase activity"/>
    <property type="evidence" value="ECO:0007669"/>
    <property type="project" value="UniProtKB-KW"/>
</dbReference>
<dbReference type="PANTHER" id="PTHR43413:SF1">
    <property type="entry name" value="SIROHEME DECARBOXYLASE NIRL SUBUNIT"/>
    <property type="match status" value="1"/>
</dbReference>
<comment type="pathway">
    <text evidence="2">Porphyrin-containing compound metabolism.</text>
</comment>
<name>A0A7C2VDD1_9AQUI</name>
<sequence>MIQSRDGLIKAIQEEIPIVERPFGEIGKSLDIGEDDVIKAIEKLKEDKVIRQISPIYDTRMLGYDSSLVAFKVKPERIEEVASFINTHPGVSHNYERTHEFNLWFTIAVPPDVGVSLEDTVRYMAEKADAWDYKILRTKRVFKIGVKLSYESLMEREEVSLKSYDYRPLTEEEKLIVRITQEDMPLVSRPFDYYAKRLNMKEDELIEKLLEFKERGILRRISAILYHRKVGFTANAMTVWKVKEDMIEEVGRYLASFKSVSHCYERSGWDYNLFAMLHGKEEEEVKDLVRGISQEIGLKDYALLFSTREFKKRRISYFSEDFYRWYERMA</sequence>
<evidence type="ECO:0000256" key="1">
    <source>
        <dbReference type="ARBA" id="ARBA00023239"/>
    </source>
</evidence>
<dbReference type="Gene3D" id="3.30.70.3460">
    <property type="match status" value="2"/>
</dbReference>
<dbReference type="InterPro" id="IPR053953">
    <property type="entry name" value="NirdL-like_HTH"/>
</dbReference>
<evidence type="ECO:0000256" key="3">
    <source>
        <dbReference type="ARBA" id="ARBA00023457"/>
    </source>
</evidence>
<reference evidence="8" key="1">
    <citation type="journal article" date="2020" name="mSystems">
        <title>Genome- and Community-Level Interaction Insights into Carbon Utilization and Element Cycling Functions of Hydrothermarchaeota in Hydrothermal Sediment.</title>
        <authorList>
            <person name="Zhou Z."/>
            <person name="Liu Y."/>
            <person name="Xu W."/>
            <person name="Pan J."/>
            <person name="Luo Z.H."/>
            <person name="Li M."/>
        </authorList>
    </citation>
    <scope>NUCLEOTIDE SEQUENCE [LARGE SCALE GENOMIC DNA]</scope>
    <source>
        <strain evidence="8">SpSt-132</strain>
    </source>
</reference>
<dbReference type="PANTHER" id="PTHR43413">
    <property type="entry name" value="TRANSCRIPTIONAL REGULATOR, ASNC FAMILY"/>
    <property type="match status" value="1"/>
</dbReference>
<evidence type="ECO:0000256" key="4">
    <source>
        <dbReference type="ARBA" id="ARBA00023471"/>
    </source>
</evidence>
<comment type="caution">
    <text evidence="8">The sequence shown here is derived from an EMBL/GenBank/DDBJ whole genome shotgun (WGS) entry which is preliminary data.</text>
</comment>